<accession>A0ACC2S7F3</accession>
<dbReference type="EMBL" id="QTSX02005730">
    <property type="protein sequence ID" value="KAJ9058321.1"/>
    <property type="molecule type" value="Genomic_DNA"/>
</dbReference>
<proteinExistence type="predicted"/>
<name>A0ACC2S7F3_9FUNG</name>
<protein>
    <submittedName>
        <fullName evidence="1">Uncharacterized protein</fullName>
    </submittedName>
</protein>
<evidence type="ECO:0000313" key="1">
    <source>
        <dbReference type="EMBL" id="KAJ9058321.1"/>
    </source>
</evidence>
<comment type="caution">
    <text evidence="1">The sequence shown here is derived from an EMBL/GenBank/DDBJ whole genome shotgun (WGS) entry which is preliminary data.</text>
</comment>
<reference evidence="1" key="1">
    <citation type="submission" date="2022-04" db="EMBL/GenBank/DDBJ databases">
        <title>Genome of the entomopathogenic fungus Entomophthora muscae.</title>
        <authorList>
            <person name="Elya C."/>
            <person name="Lovett B.R."/>
            <person name="Lee E."/>
            <person name="Macias A.M."/>
            <person name="Hajek A.E."/>
            <person name="De Bivort B.L."/>
            <person name="Kasson M.T."/>
            <person name="De Fine Licht H.H."/>
            <person name="Stajich J.E."/>
        </authorList>
    </citation>
    <scope>NUCLEOTIDE SEQUENCE</scope>
    <source>
        <strain evidence="1">Berkeley</strain>
    </source>
</reference>
<evidence type="ECO:0000313" key="2">
    <source>
        <dbReference type="Proteomes" id="UP001165960"/>
    </source>
</evidence>
<organism evidence="1 2">
    <name type="scientific">Entomophthora muscae</name>
    <dbReference type="NCBI Taxonomy" id="34485"/>
    <lineage>
        <taxon>Eukaryota</taxon>
        <taxon>Fungi</taxon>
        <taxon>Fungi incertae sedis</taxon>
        <taxon>Zoopagomycota</taxon>
        <taxon>Entomophthoromycotina</taxon>
        <taxon>Entomophthoromycetes</taxon>
        <taxon>Entomophthorales</taxon>
        <taxon>Entomophthoraceae</taxon>
        <taxon>Entomophthora</taxon>
    </lineage>
</organism>
<gene>
    <name evidence="1" type="ORF">DSO57_1013580</name>
</gene>
<sequence>MNSYNQTSPLLQNSSTFGQCNNTAQDNYAPFGIQSFANQQQWNGNQFQNHGHNQRNQVAALREVEHRAQQSQDALYQERQQGNNYQTTRQTADIISNNADISRRIIEDVKQEIRIRQQYANSPMERQACQQREQLLEQLAQLKDQLRYLARQRTNVQDNCQRENLTEQLMGLARQAQYLARDIINETMNQYNGNQIQTPFYPQSYGGNRQENLMNAGQYSQNQAFLGNFQQSSPYNNFQ</sequence>
<dbReference type="Proteomes" id="UP001165960">
    <property type="component" value="Unassembled WGS sequence"/>
</dbReference>
<keyword evidence="2" id="KW-1185">Reference proteome</keyword>